<evidence type="ECO:0000256" key="1">
    <source>
        <dbReference type="ARBA" id="ARBA00001933"/>
    </source>
</evidence>
<keyword evidence="10" id="KW-1185">Reference proteome</keyword>
<proteinExistence type="inferred from homology"/>
<gene>
    <name evidence="9" type="primary">ycxD</name>
    <name evidence="9" type="ORF">GCM10008014_54570</name>
</gene>
<evidence type="ECO:0000313" key="9">
    <source>
        <dbReference type="EMBL" id="GGH70285.1"/>
    </source>
</evidence>
<dbReference type="InterPro" id="IPR015424">
    <property type="entry name" value="PyrdxlP-dep_Trfase"/>
</dbReference>
<dbReference type="Gene3D" id="1.10.10.10">
    <property type="entry name" value="Winged helix-like DNA-binding domain superfamily/Winged helix DNA-binding domain"/>
    <property type="match status" value="1"/>
</dbReference>
<evidence type="ECO:0000259" key="8">
    <source>
        <dbReference type="SMART" id="SM00345"/>
    </source>
</evidence>
<dbReference type="RefSeq" id="WP_229730070.1">
    <property type="nucleotide sequence ID" value="NZ_BMFU01000016.1"/>
</dbReference>
<comment type="similarity">
    <text evidence="2">In the C-terminal section; belongs to the class-I pyridoxal-phosphate-dependent aminotransferase family.</text>
</comment>
<organism evidence="9 10">
    <name type="scientific">Paenibacillus silvae</name>
    <dbReference type="NCBI Taxonomy" id="1325358"/>
    <lineage>
        <taxon>Bacteria</taxon>
        <taxon>Bacillati</taxon>
        <taxon>Bacillota</taxon>
        <taxon>Bacilli</taxon>
        <taxon>Bacillales</taxon>
        <taxon>Paenibacillaceae</taxon>
        <taxon>Paenibacillus</taxon>
    </lineage>
</organism>
<dbReference type="PANTHER" id="PTHR46577">
    <property type="entry name" value="HTH-TYPE TRANSCRIPTIONAL REGULATORY PROTEIN GABR"/>
    <property type="match status" value="1"/>
</dbReference>
<comment type="caution">
    <text evidence="9">The sequence shown here is derived from an EMBL/GenBank/DDBJ whole genome shotgun (WGS) entry which is preliminary data.</text>
</comment>
<evidence type="ECO:0000313" key="10">
    <source>
        <dbReference type="Proteomes" id="UP000652153"/>
    </source>
</evidence>
<feature type="domain" description="HTH gntR-type" evidence="8">
    <location>
        <begin position="19"/>
        <end position="86"/>
    </location>
</feature>
<dbReference type="Proteomes" id="UP000652153">
    <property type="component" value="Unassembled WGS sequence"/>
</dbReference>
<dbReference type="Gene3D" id="3.40.640.10">
    <property type="entry name" value="Type I PLP-dependent aspartate aminotransferase-like (Major domain)"/>
    <property type="match status" value="1"/>
</dbReference>
<dbReference type="InterPro" id="IPR004839">
    <property type="entry name" value="Aminotransferase_I/II_large"/>
</dbReference>
<dbReference type="CDD" id="cd00609">
    <property type="entry name" value="AAT_like"/>
    <property type="match status" value="1"/>
</dbReference>
<dbReference type="EMBL" id="BMFU01000016">
    <property type="protein sequence ID" value="GGH70285.1"/>
    <property type="molecule type" value="Genomic_DNA"/>
</dbReference>
<protein>
    <submittedName>
        <fullName evidence="9">HTH-type transcriptional regulator YcxD</fullName>
    </submittedName>
</protein>
<comment type="cofactor">
    <cofactor evidence="1">
        <name>pyridoxal 5'-phosphate</name>
        <dbReference type="ChEBI" id="CHEBI:597326"/>
    </cofactor>
</comment>
<keyword evidence="5" id="KW-0805">Transcription regulation</keyword>
<evidence type="ECO:0000256" key="5">
    <source>
        <dbReference type="ARBA" id="ARBA00023015"/>
    </source>
</evidence>
<reference evidence="10" key="1">
    <citation type="journal article" date="2019" name="Int. J. Syst. Evol. Microbiol.">
        <title>The Global Catalogue of Microorganisms (GCM) 10K type strain sequencing project: providing services to taxonomists for standard genome sequencing and annotation.</title>
        <authorList>
            <consortium name="The Broad Institute Genomics Platform"/>
            <consortium name="The Broad Institute Genome Sequencing Center for Infectious Disease"/>
            <person name="Wu L."/>
            <person name="Ma J."/>
        </authorList>
    </citation>
    <scope>NUCLEOTIDE SEQUENCE [LARGE SCALE GENOMIC DNA]</scope>
    <source>
        <strain evidence="10">CGMCC 1.12770</strain>
    </source>
</reference>
<evidence type="ECO:0000256" key="3">
    <source>
        <dbReference type="ARBA" id="ARBA00022576"/>
    </source>
</evidence>
<evidence type="ECO:0000256" key="4">
    <source>
        <dbReference type="ARBA" id="ARBA00022898"/>
    </source>
</evidence>
<dbReference type="InterPro" id="IPR036388">
    <property type="entry name" value="WH-like_DNA-bd_sf"/>
</dbReference>
<keyword evidence="3" id="KW-0032">Aminotransferase</keyword>
<keyword evidence="6" id="KW-0238">DNA-binding</keyword>
<dbReference type="Pfam" id="PF00155">
    <property type="entry name" value="Aminotran_1_2"/>
    <property type="match status" value="1"/>
</dbReference>
<accession>A0ABQ1ZNK9</accession>
<dbReference type="InterPro" id="IPR036390">
    <property type="entry name" value="WH_DNA-bd_sf"/>
</dbReference>
<keyword evidence="4" id="KW-0663">Pyridoxal phosphate</keyword>
<keyword evidence="3" id="KW-0808">Transferase</keyword>
<dbReference type="SMART" id="SM00345">
    <property type="entry name" value="HTH_GNTR"/>
    <property type="match status" value="1"/>
</dbReference>
<sequence length="483" mass="55535">MYRYNFGKGVVTLKKYEKIALALQEWIQEQMIRQDRRNWDEKGIRLPAVRTVAKQYQCSISTVIRAYEWLEHRHLVYAIPQSGYYAVQNGTGAQDMDWQEPLDFASAAPDPRVFPYADFRHCMDLAMRQKQDELFLYGTQQGLPSLIALLQKQFADYQVFAGAEQFFITSGVQQALAALALMTFPGGKTKVMVELPTYHNMPTLLESLRVPIAGVRRTLVEGLDWDSLERQFAEGDIKFFYVMPRFQNPIGTSMTAVEKKRLLRLAQRYDVYLVEDDYLADLEDSARQDPLWSYDTHERVIYLKSYSKILFPGLRIGVTVLPSALVSGFGLYKRMLDIDTSVLSQAALEVYIHSGMFAHHRKTIRSRYASRMQVVHEQLATHPDFAPFRDAPRTGGEHTVLPLPLGMPVSTLISRLENRGILADTTERYYPSGMVERGREPGIETMLRLNISNVPKQRIEEGMQKIREEISRLQLKSQREGME</sequence>
<keyword evidence="7" id="KW-0804">Transcription</keyword>
<dbReference type="InterPro" id="IPR051446">
    <property type="entry name" value="HTH_trans_reg/aminotransferase"/>
</dbReference>
<dbReference type="SUPFAM" id="SSF46785">
    <property type="entry name" value="Winged helix' DNA-binding domain"/>
    <property type="match status" value="1"/>
</dbReference>
<dbReference type="PANTHER" id="PTHR46577:SF2">
    <property type="entry name" value="TRANSCRIPTIONAL REGULATORY PROTEIN"/>
    <property type="match status" value="1"/>
</dbReference>
<evidence type="ECO:0000256" key="2">
    <source>
        <dbReference type="ARBA" id="ARBA00005384"/>
    </source>
</evidence>
<dbReference type="SUPFAM" id="SSF53383">
    <property type="entry name" value="PLP-dependent transferases"/>
    <property type="match status" value="1"/>
</dbReference>
<dbReference type="InterPro" id="IPR015421">
    <property type="entry name" value="PyrdxlP-dep_Trfase_major"/>
</dbReference>
<name>A0ABQ1ZNK9_9BACL</name>
<dbReference type="InterPro" id="IPR000524">
    <property type="entry name" value="Tscrpt_reg_HTH_GntR"/>
</dbReference>
<evidence type="ECO:0000256" key="7">
    <source>
        <dbReference type="ARBA" id="ARBA00023163"/>
    </source>
</evidence>
<evidence type="ECO:0000256" key="6">
    <source>
        <dbReference type="ARBA" id="ARBA00023125"/>
    </source>
</evidence>